<keyword evidence="6 8" id="KW-0788">Thiol protease</keyword>
<dbReference type="EC" id="3.4.19.12" evidence="8"/>
<dbReference type="GO" id="GO:1990380">
    <property type="term" value="F:K48-linked deubiquitinase activity"/>
    <property type="evidence" value="ECO:0007669"/>
    <property type="project" value="UniProtKB-UniRule"/>
</dbReference>
<dbReference type="Proteomes" id="UP000594260">
    <property type="component" value="Unplaced"/>
</dbReference>
<dbReference type="InterPro" id="IPR059022">
    <property type="entry name" value="MINDY4_N"/>
</dbReference>
<dbReference type="GO" id="GO:0071108">
    <property type="term" value="P:protein K48-linked deubiquitination"/>
    <property type="evidence" value="ECO:0007669"/>
    <property type="project" value="InterPro"/>
</dbReference>
<dbReference type="GeneID" id="111244977"/>
<evidence type="ECO:0000313" key="11">
    <source>
        <dbReference type="EnsemblMetazoa" id="XP_022648378"/>
    </source>
</evidence>
<comment type="function">
    <text evidence="7">Probable hydrolase that can remove 'Lys-48'-linked conjugated ubiquitin from proteins.</text>
</comment>
<dbReference type="InParanoid" id="A0A7M7JJ31"/>
<name>A0A7M7JJ31_VARDE</name>
<comment type="similarity">
    <text evidence="2 8">Belongs to the MINDY deubiquitinase family. FAM188 subfamily.</text>
</comment>
<evidence type="ECO:0000256" key="5">
    <source>
        <dbReference type="ARBA" id="ARBA00022801"/>
    </source>
</evidence>
<comment type="catalytic activity">
    <reaction evidence="1 8">
        <text>Thiol-dependent hydrolysis of ester, thioester, amide, peptide and isopeptide bonds formed by the C-terminal Gly of ubiquitin (a 76-residue protein attached to proteins as an intracellular targeting signal).</text>
        <dbReference type="EC" id="3.4.19.12"/>
    </reaction>
</comment>
<dbReference type="InterPro" id="IPR039785">
    <property type="entry name" value="MINY3/4"/>
</dbReference>
<feature type="compositionally biased region" description="Basic and acidic residues" evidence="9">
    <location>
        <begin position="218"/>
        <end position="227"/>
    </location>
</feature>
<dbReference type="PANTHER" id="PTHR12473">
    <property type="entry name" value="UBIQUITIN CARBOXYL-TERMINAL HYDROLASE MINDY-4-RELATED"/>
    <property type="match status" value="1"/>
</dbReference>
<dbReference type="Pfam" id="PF13898">
    <property type="entry name" value="MINDY-3_4_CD"/>
    <property type="match status" value="1"/>
</dbReference>
<keyword evidence="12" id="KW-1185">Reference proteome</keyword>
<keyword evidence="3 8" id="KW-0645">Protease</keyword>
<accession>A0A7M7JJ31</accession>
<organism evidence="11 12">
    <name type="scientific">Varroa destructor</name>
    <name type="common">Honeybee mite</name>
    <dbReference type="NCBI Taxonomy" id="109461"/>
    <lineage>
        <taxon>Eukaryota</taxon>
        <taxon>Metazoa</taxon>
        <taxon>Ecdysozoa</taxon>
        <taxon>Arthropoda</taxon>
        <taxon>Chelicerata</taxon>
        <taxon>Arachnida</taxon>
        <taxon>Acari</taxon>
        <taxon>Parasitiformes</taxon>
        <taxon>Mesostigmata</taxon>
        <taxon>Gamasina</taxon>
        <taxon>Dermanyssoidea</taxon>
        <taxon>Varroidae</taxon>
        <taxon>Varroa</taxon>
    </lineage>
</organism>
<dbReference type="RefSeq" id="XP_022648378.1">
    <property type="nucleotide sequence ID" value="XM_022792643.1"/>
</dbReference>
<dbReference type="GO" id="GO:0006508">
    <property type="term" value="P:proteolysis"/>
    <property type="evidence" value="ECO:0007669"/>
    <property type="project" value="UniProtKB-KW"/>
</dbReference>
<dbReference type="GO" id="GO:0004843">
    <property type="term" value="F:cysteine-type deubiquitinase activity"/>
    <property type="evidence" value="ECO:0007669"/>
    <property type="project" value="UniProtKB-UniRule"/>
</dbReference>
<evidence type="ECO:0000256" key="3">
    <source>
        <dbReference type="ARBA" id="ARBA00022670"/>
    </source>
</evidence>
<dbReference type="Pfam" id="PF26038">
    <property type="entry name" value="Dimer_MINDY4_N"/>
    <property type="match status" value="1"/>
</dbReference>
<evidence type="ECO:0000256" key="8">
    <source>
        <dbReference type="RuleBase" id="RU367088"/>
    </source>
</evidence>
<keyword evidence="5 8" id="KW-0378">Hydrolase</keyword>
<evidence type="ECO:0000256" key="1">
    <source>
        <dbReference type="ARBA" id="ARBA00000707"/>
    </source>
</evidence>
<comment type="function">
    <text evidence="8">Hydrolase that can remove 'Lys-48'-linked conjugated ubiquitin from proteins.</text>
</comment>
<evidence type="ECO:0000256" key="4">
    <source>
        <dbReference type="ARBA" id="ARBA00022786"/>
    </source>
</evidence>
<evidence type="ECO:0000256" key="6">
    <source>
        <dbReference type="ARBA" id="ARBA00022807"/>
    </source>
</evidence>
<evidence type="ECO:0000256" key="2">
    <source>
        <dbReference type="ARBA" id="ARBA00011074"/>
    </source>
</evidence>
<protein>
    <recommendedName>
        <fullName evidence="8">Ubiquitin carboxyl-terminal hydrolase MINDY</fullName>
        <ecNumber evidence="8">3.4.19.12</ecNumber>
    </recommendedName>
</protein>
<keyword evidence="4 8" id="KW-0833">Ubl conjugation pathway</keyword>
<evidence type="ECO:0000256" key="9">
    <source>
        <dbReference type="SAM" id="MobiDB-lite"/>
    </source>
</evidence>
<dbReference type="PANTHER" id="PTHR12473:SF8">
    <property type="entry name" value="UBIQUITIN CARBOXYL-TERMINAL HYDROLASE MINDY-4-RELATED"/>
    <property type="match status" value="1"/>
</dbReference>
<evidence type="ECO:0000256" key="7">
    <source>
        <dbReference type="ARBA" id="ARBA00037630"/>
    </source>
</evidence>
<evidence type="ECO:0000259" key="10">
    <source>
        <dbReference type="SMART" id="SM01174"/>
    </source>
</evidence>
<dbReference type="SMART" id="SM01174">
    <property type="entry name" value="DUF4205"/>
    <property type="match status" value="1"/>
</dbReference>
<proteinExistence type="inferred from homology"/>
<evidence type="ECO:0000313" key="12">
    <source>
        <dbReference type="Proteomes" id="UP000594260"/>
    </source>
</evidence>
<dbReference type="KEGG" id="vde:111244977"/>
<dbReference type="OMA" id="ETATIGC"/>
<dbReference type="AlphaFoldDB" id="A0A7M7JJ31"/>
<dbReference type="InterPro" id="IPR025257">
    <property type="entry name" value="MINDY-3/4_CD"/>
</dbReference>
<reference evidence="11" key="1">
    <citation type="submission" date="2021-01" db="UniProtKB">
        <authorList>
            <consortium name="EnsemblMetazoa"/>
        </authorList>
    </citation>
    <scope>IDENTIFICATION</scope>
</reference>
<feature type="region of interest" description="Disordered" evidence="9">
    <location>
        <begin position="167"/>
        <end position="241"/>
    </location>
</feature>
<sequence length="731" mass="80920">MSIFMKREHVEAIACCLVREYLFRKSQEIQGLRDVLHALEETFPRTPQCFQHRDQLIRAVSLEKAAKENKVAASSYRSLIEILVADRLERRRLKSLVRGDKDLKQLEKDEGNSMKATDDKPFVIASGSATGTVKGRLQLDDTVHLLRSPSPERDRISPVGIPAKATTSILASHTDSRPLLGRRSALRRDSPAIYKSPPKETDHEGLTSSDEEVSPTKCQERERDRPRPQSARVRYNAQDGQTVNTKSAAVIIRDGDVDLERRKSAWSHLTKSTNSHILSSNINPSGPAVASNSPMAPLTPAMASLNAYVITASDSPSSQETSNSLRTSQITSSASALLERTDNILRKKAAQRPPLRGEDVTLEDLTGQQDDHGPARPETGRMFAHRKITVSENEQLQRLLFGDSSRTFGDEWLRQGLEFSREDSHVAYGLRQSKGGPCGVLAVTQAYIFKHLLWPEGKSEVGDMSSRLQVTESSRRGALLRAIHEILVQAGGSDGLNSVKTQSGGPYKYVLGKVAGNSQRTAFTSLTIYNLPTSEQLMGFLTQHQEEILRDGVVQLLISVLLCRGVDNIRKDMDSPDHALIGRHNHTTQEVVNLMLTGRAVSNLFDDRLDVEGTILKGVQQRSTCGLLSLVEAYGIIEVGSYLKCPIFPIWVLISENHYFVLFATSVAVLDCRVPFELLVYDGLANSENATVIKVDPSRTREDAADESSKNPVELCIRTKWKGALVDIIED</sequence>
<feature type="region of interest" description="Disordered" evidence="9">
    <location>
        <begin position="345"/>
        <end position="377"/>
    </location>
</feature>
<dbReference type="EnsemblMetazoa" id="XM_022792643">
    <property type="protein sequence ID" value="XP_022648378"/>
    <property type="gene ID" value="LOC111244977"/>
</dbReference>
<feature type="domain" description="Deubiquitinating enzyme MINDY-3/4 conserved" evidence="10">
    <location>
        <begin position="397"/>
        <end position="730"/>
    </location>
</feature>
<dbReference type="OrthoDB" id="10263628at2759"/>